<evidence type="ECO:0000256" key="2">
    <source>
        <dbReference type="ARBA" id="ARBA00005988"/>
    </source>
</evidence>
<comment type="cofactor">
    <cofactor evidence="1">
        <name>Zn(2+)</name>
        <dbReference type="ChEBI" id="CHEBI:29105"/>
    </cofactor>
</comment>
<evidence type="ECO:0000256" key="1">
    <source>
        <dbReference type="ARBA" id="ARBA00001947"/>
    </source>
</evidence>
<evidence type="ECO:0000259" key="10">
    <source>
        <dbReference type="PROSITE" id="PS52035"/>
    </source>
</evidence>
<dbReference type="GO" id="GO:0008270">
    <property type="term" value="F:zinc ion binding"/>
    <property type="evidence" value="ECO:0007669"/>
    <property type="project" value="InterPro"/>
</dbReference>
<name>A0A9P9DZF4_9HYPO</name>
<accession>A0A9P9DZF4</accession>
<comment type="caution">
    <text evidence="11">The sequence shown here is derived from an EMBL/GenBank/DDBJ whole genome shotgun (WGS) entry which is preliminary data.</text>
</comment>
<proteinExistence type="inferred from homology"/>
<feature type="region of interest" description="Disordered" evidence="8">
    <location>
        <begin position="38"/>
        <end position="57"/>
    </location>
</feature>
<keyword evidence="12" id="KW-1185">Reference proteome</keyword>
<feature type="active site" description="Proton donor/acceptor" evidence="7">
    <location>
        <position position="393"/>
    </location>
</feature>
<dbReference type="SUPFAM" id="SSF53187">
    <property type="entry name" value="Zn-dependent exopeptidases"/>
    <property type="match status" value="1"/>
</dbReference>
<evidence type="ECO:0000313" key="11">
    <source>
        <dbReference type="EMBL" id="KAH7128078.1"/>
    </source>
</evidence>
<dbReference type="AlphaFoldDB" id="A0A9P9DZF4"/>
<keyword evidence="6" id="KW-0482">Metalloprotease</keyword>
<evidence type="ECO:0000256" key="5">
    <source>
        <dbReference type="ARBA" id="ARBA00022833"/>
    </source>
</evidence>
<dbReference type="GO" id="GO:0004181">
    <property type="term" value="F:metallocarboxypeptidase activity"/>
    <property type="evidence" value="ECO:0007669"/>
    <property type="project" value="InterPro"/>
</dbReference>
<evidence type="ECO:0000313" key="12">
    <source>
        <dbReference type="Proteomes" id="UP000717696"/>
    </source>
</evidence>
<keyword evidence="9" id="KW-0732">Signal</keyword>
<dbReference type="FunFam" id="3.40.630.10:FF:000155">
    <property type="entry name" value="Zn-dependent exopeptidase"/>
    <property type="match status" value="1"/>
</dbReference>
<dbReference type="Gene3D" id="3.40.630.10">
    <property type="entry name" value="Zn peptidases"/>
    <property type="match status" value="1"/>
</dbReference>
<keyword evidence="3" id="KW-0645">Protease</keyword>
<dbReference type="Proteomes" id="UP000717696">
    <property type="component" value="Unassembled WGS sequence"/>
</dbReference>
<dbReference type="EMBL" id="JAGMUU010000022">
    <property type="protein sequence ID" value="KAH7128078.1"/>
    <property type="molecule type" value="Genomic_DNA"/>
</dbReference>
<feature type="domain" description="Peptidase M14" evidence="10">
    <location>
        <begin position="72"/>
        <end position="430"/>
    </location>
</feature>
<dbReference type="SMART" id="SM00631">
    <property type="entry name" value="Zn_pept"/>
    <property type="match status" value="1"/>
</dbReference>
<dbReference type="PANTHER" id="PTHR11705">
    <property type="entry name" value="PROTEASE FAMILY M14 CARBOXYPEPTIDASE A,B"/>
    <property type="match status" value="1"/>
</dbReference>
<evidence type="ECO:0000256" key="4">
    <source>
        <dbReference type="ARBA" id="ARBA00022801"/>
    </source>
</evidence>
<feature type="chain" id="PRO_5040192198" description="Peptidase M14 domain-containing protein" evidence="9">
    <location>
        <begin position="21"/>
        <end position="441"/>
    </location>
</feature>
<evidence type="ECO:0000256" key="3">
    <source>
        <dbReference type="ARBA" id="ARBA00022670"/>
    </source>
</evidence>
<comment type="similarity">
    <text evidence="2 7">Belongs to the peptidase M14 family.</text>
</comment>
<reference evidence="11" key="1">
    <citation type="journal article" date="2021" name="Nat. Commun.">
        <title>Genetic determinants of endophytism in the Arabidopsis root mycobiome.</title>
        <authorList>
            <person name="Mesny F."/>
            <person name="Miyauchi S."/>
            <person name="Thiergart T."/>
            <person name="Pickel B."/>
            <person name="Atanasova L."/>
            <person name="Karlsson M."/>
            <person name="Huettel B."/>
            <person name="Barry K.W."/>
            <person name="Haridas S."/>
            <person name="Chen C."/>
            <person name="Bauer D."/>
            <person name="Andreopoulos W."/>
            <person name="Pangilinan J."/>
            <person name="LaButti K."/>
            <person name="Riley R."/>
            <person name="Lipzen A."/>
            <person name="Clum A."/>
            <person name="Drula E."/>
            <person name="Henrissat B."/>
            <person name="Kohler A."/>
            <person name="Grigoriev I.V."/>
            <person name="Martin F.M."/>
            <person name="Hacquard S."/>
        </authorList>
    </citation>
    <scope>NUCLEOTIDE SEQUENCE</scope>
    <source>
        <strain evidence="11">MPI-CAGE-AT-0021</strain>
    </source>
</reference>
<evidence type="ECO:0000256" key="8">
    <source>
        <dbReference type="SAM" id="MobiDB-lite"/>
    </source>
</evidence>
<dbReference type="PROSITE" id="PS52035">
    <property type="entry name" value="PEPTIDASE_M14"/>
    <property type="match status" value="1"/>
</dbReference>
<protein>
    <recommendedName>
        <fullName evidence="10">Peptidase M14 domain-containing protein</fullName>
    </recommendedName>
</protein>
<keyword evidence="4" id="KW-0378">Hydrolase</keyword>
<evidence type="ECO:0000256" key="7">
    <source>
        <dbReference type="PROSITE-ProRule" id="PRU01379"/>
    </source>
</evidence>
<gene>
    <name evidence="11" type="ORF">B0J13DRAFT_483599</name>
</gene>
<dbReference type="OrthoDB" id="3626597at2759"/>
<evidence type="ECO:0000256" key="9">
    <source>
        <dbReference type="SAM" id="SignalP"/>
    </source>
</evidence>
<dbReference type="InterPro" id="IPR000834">
    <property type="entry name" value="Peptidase_M14"/>
</dbReference>
<feature type="signal peptide" evidence="9">
    <location>
        <begin position="1"/>
        <end position="20"/>
    </location>
</feature>
<keyword evidence="5" id="KW-0862">Zinc</keyword>
<organism evidence="11 12">
    <name type="scientific">Dactylonectria estremocensis</name>
    <dbReference type="NCBI Taxonomy" id="1079267"/>
    <lineage>
        <taxon>Eukaryota</taxon>
        <taxon>Fungi</taxon>
        <taxon>Dikarya</taxon>
        <taxon>Ascomycota</taxon>
        <taxon>Pezizomycotina</taxon>
        <taxon>Sordariomycetes</taxon>
        <taxon>Hypocreomycetidae</taxon>
        <taxon>Hypocreales</taxon>
        <taxon>Nectriaceae</taxon>
        <taxon>Dactylonectria</taxon>
    </lineage>
</organism>
<dbReference type="GO" id="GO:0006508">
    <property type="term" value="P:proteolysis"/>
    <property type="evidence" value="ECO:0007669"/>
    <property type="project" value="UniProtKB-KW"/>
</dbReference>
<dbReference type="PANTHER" id="PTHR11705:SF143">
    <property type="entry name" value="SLL0236 PROTEIN"/>
    <property type="match status" value="1"/>
</dbReference>
<dbReference type="Pfam" id="PF00246">
    <property type="entry name" value="Peptidase_M14"/>
    <property type="match status" value="1"/>
</dbReference>
<sequence>MKTFRLWALIVLAFTSVSSGCLLPEERENDGIKRVVRRQSSNGTPIGTGDRFSGGATAPRGLGTQSSVSFSTLLNVAEIKSGLQGLATAYGVETFTTPYKTYEGATVLGAKVGGSGGTCNNAYRVFFNGNIHARERGSMDGVLYFISDLLYANKNGGGLAYGSKTYTNAQVKTALSAGIVFIPLSNPDGVAYDQSTNSCWRKNRNPASGSVGVDLNRNFDFLWDFKTLFSSSVQSSVASTSPSSETFHGTGVFSEPETKNIKWVFDTYSKIRWFVDLHSYAGDVLYSWGSDENQSNYPYMNFLNSTYNGVRGILSDTPGSGRGYGEYTPKTELDVNVAAAQRMTSAMTAGGGRSYTSMQAAALYPTSGASDDYAYSRHFADSSKNLVHAYTVEFGFGNSAASCPFYPTVAQYNSNLKATSAGFMELLLSAVDLGLGDAQTC</sequence>
<evidence type="ECO:0000256" key="6">
    <source>
        <dbReference type="ARBA" id="ARBA00023049"/>
    </source>
</evidence>
<dbReference type="PROSITE" id="PS51257">
    <property type="entry name" value="PROKAR_LIPOPROTEIN"/>
    <property type="match status" value="1"/>
</dbReference>